<dbReference type="Proteomes" id="UP001054889">
    <property type="component" value="Unassembled WGS sequence"/>
</dbReference>
<gene>
    <name evidence="1" type="primary">ga19190</name>
    <name evidence="1" type="ORF">PR202_ga19190</name>
</gene>
<protein>
    <submittedName>
        <fullName evidence="1">Uncharacterized protein</fullName>
    </submittedName>
</protein>
<dbReference type="AlphaFoldDB" id="A0AAV5CTL0"/>
<evidence type="ECO:0000313" key="1">
    <source>
        <dbReference type="EMBL" id="GJN01888.1"/>
    </source>
</evidence>
<proteinExistence type="predicted"/>
<dbReference type="EMBL" id="BQKI01000009">
    <property type="protein sequence ID" value="GJN01888.1"/>
    <property type="molecule type" value="Genomic_DNA"/>
</dbReference>
<organism evidence="1 2">
    <name type="scientific">Eleusine coracana subsp. coracana</name>
    <dbReference type="NCBI Taxonomy" id="191504"/>
    <lineage>
        <taxon>Eukaryota</taxon>
        <taxon>Viridiplantae</taxon>
        <taxon>Streptophyta</taxon>
        <taxon>Embryophyta</taxon>
        <taxon>Tracheophyta</taxon>
        <taxon>Spermatophyta</taxon>
        <taxon>Magnoliopsida</taxon>
        <taxon>Liliopsida</taxon>
        <taxon>Poales</taxon>
        <taxon>Poaceae</taxon>
        <taxon>PACMAD clade</taxon>
        <taxon>Chloridoideae</taxon>
        <taxon>Cynodonteae</taxon>
        <taxon>Eleusininae</taxon>
        <taxon>Eleusine</taxon>
    </lineage>
</organism>
<name>A0AAV5CTL0_ELECO</name>
<sequence length="263" mass="29985">MNNQAKQEDIKQVVNIYKPDIDSGVIRNSLGNDYDDNFQYLPAAVLLPIIQKKIRQHVQRHLALYHREISQCVLWNPAVADGEKEVTVPYVAKSYGYERPLRGGINGLGEYSILGLGYDRTSNTYKLVLTLRHKLHMTLDSFSSQSTYSIALTLLAWRNATLILRHSSRKINIPGGSVDYYENRVVSNLMQMSGRPCLVKNDDGQPWSRQGVVGEIEQDKMEVPKPVNEQDKRKGQKATLDIVSFMEFLIRIMQKLPETKCSM</sequence>
<evidence type="ECO:0000313" key="2">
    <source>
        <dbReference type="Proteomes" id="UP001054889"/>
    </source>
</evidence>
<reference evidence="1" key="2">
    <citation type="submission" date="2021-12" db="EMBL/GenBank/DDBJ databases">
        <title>Resequencing data analysis of finger millet.</title>
        <authorList>
            <person name="Hatakeyama M."/>
            <person name="Aluri S."/>
            <person name="Balachadran M.T."/>
            <person name="Sivarajan S.R."/>
            <person name="Poveda L."/>
            <person name="Shimizu-Inatsugi R."/>
            <person name="Schlapbach R."/>
            <person name="Sreeman S.M."/>
            <person name="Shimizu K.K."/>
        </authorList>
    </citation>
    <scope>NUCLEOTIDE SEQUENCE</scope>
</reference>
<keyword evidence="2" id="KW-1185">Reference proteome</keyword>
<accession>A0AAV5CTL0</accession>
<comment type="caution">
    <text evidence="1">The sequence shown here is derived from an EMBL/GenBank/DDBJ whole genome shotgun (WGS) entry which is preliminary data.</text>
</comment>
<reference evidence="1" key="1">
    <citation type="journal article" date="2018" name="DNA Res.">
        <title>Multiple hybrid de novo genome assembly of finger millet, an orphan allotetraploid crop.</title>
        <authorList>
            <person name="Hatakeyama M."/>
            <person name="Aluri S."/>
            <person name="Balachadran M.T."/>
            <person name="Sivarajan S.R."/>
            <person name="Patrignani A."/>
            <person name="Gruter S."/>
            <person name="Poveda L."/>
            <person name="Shimizu-Inatsugi R."/>
            <person name="Baeten J."/>
            <person name="Francoijs K.J."/>
            <person name="Nataraja K.N."/>
            <person name="Reddy Y.A.N."/>
            <person name="Phadnis S."/>
            <person name="Ravikumar R.L."/>
            <person name="Schlapbach R."/>
            <person name="Sreeman S.M."/>
            <person name="Shimizu K.K."/>
        </authorList>
    </citation>
    <scope>NUCLEOTIDE SEQUENCE</scope>
</reference>